<evidence type="ECO:0000313" key="3">
    <source>
        <dbReference type="Proteomes" id="UP001148313"/>
    </source>
</evidence>
<dbReference type="RefSeq" id="WP_271089243.1">
    <property type="nucleotide sequence ID" value="NZ_JAPJZH010000005.1"/>
</dbReference>
<comment type="caution">
    <text evidence="2">The sequence shown here is derived from an EMBL/GenBank/DDBJ whole genome shotgun (WGS) entry which is preliminary data.</text>
</comment>
<accession>A0ABT4VNA6</accession>
<reference evidence="2" key="1">
    <citation type="submission" date="2022-11" db="EMBL/GenBank/DDBJ databases">
        <title>Hoeflea poritis sp. nov., isolated from scleractinian coral Porites lutea.</title>
        <authorList>
            <person name="Zhang G."/>
            <person name="Wei Q."/>
            <person name="Cai L."/>
        </authorList>
    </citation>
    <scope>NUCLEOTIDE SEQUENCE</scope>
    <source>
        <strain evidence="2">E7-10</strain>
    </source>
</reference>
<evidence type="ECO:0000313" key="2">
    <source>
        <dbReference type="EMBL" id="MDA4845587.1"/>
    </source>
</evidence>
<protein>
    <submittedName>
        <fullName evidence="2">Uncharacterized protein</fullName>
    </submittedName>
</protein>
<name>A0ABT4VNA6_9HYPH</name>
<feature type="chain" id="PRO_5046468691" evidence="1">
    <location>
        <begin position="18"/>
        <end position="167"/>
    </location>
</feature>
<gene>
    <name evidence="2" type="ORF">OOZ53_09525</name>
</gene>
<feature type="signal peptide" evidence="1">
    <location>
        <begin position="1"/>
        <end position="17"/>
    </location>
</feature>
<evidence type="ECO:0000256" key="1">
    <source>
        <dbReference type="SAM" id="SignalP"/>
    </source>
</evidence>
<keyword evidence="3" id="KW-1185">Reference proteome</keyword>
<keyword evidence="1" id="KW-0732">Signal</keyword>
<organism evidence="2 3">
    <name type="scientific">Hoeflea poritis</name>
    <dbReference type="NCBI Taxonomy" id="2993659"/>
    <lineage>
        <taxon>Bacteria</taxon>
        <taxon>Pseudomonadati</taxon>
        <taxon>Pseudomonadota</taxon>
        <taxon>Alphaproteobacteria</taxon>
        <taxon>Hyphomicrobiales</taxon>
        <taxon>Rhizobiaceae</taxon>
        <taxon>Hoeflea</taxon>
    </lineage>
</organism>
<dbReference type="Proteomes" id="UP001148313">
    <property type="component" value="Unassembled WGS sequence"/>
</dbReference>
<dbReference type="EMBL" id="JAPJZH010000005">
    <property type="protein sequence ID" value="MDA4845587.1"/>
    <property type="molecule type" value="Genomic_DNA"/>
</dbReference>
<proteinExistence type="predicted"/>
<sequence length="167" mass="17268">MNVPFLHPMVLAAAVMAAAPGWTEGTSGRNCPQALAGYGTTDRRVLLEFAGSADLSFSVILEGRDGRFDGFVFPSEEEGGMAGVILDDCPDGDVTGAELEACTVWQGPVRTVDANGNAGNLPASNGTAAGYLQLEGLAAALDERAPDLTDGLPAKEIDRLTLLACLE</sequence>